<evidence type="ECO:0000259" key="2">
    <source>
        <dbReference type="Pfam" id="PF25874"/>
    </source>
</evidence>
<feature type="compositionally biased region" description="Basic and acidic residues" evidence="1">
    <location>
        <begin position="29"/>
        <end position="43"/>
    </location>
</feature>
<dbReference type="InterPro" id="IPR059080">
    <property type="entry name" value="WHD_PTC1"/>
</dbReference>
<feature type="region of interest" description="Disordered" evidence="1">
    <location>
        <begin position="96"/>
        <end position="199"/>
    </location>
</feature>
<evidence type="ECO:0000313" key="3">
    <source>
        <dbReference type="EMBL" id="GAQ92689.1"/>
    </source>
</evidence>
<feature type="compositionally biased region" description="Basic residues" evidence="1">
    <location>
        <begin position="123"/>
        <end position="133"/>
    </location>
</feature>
<feature type="domain" description="PTC1-like winged helix-turn-helix" evidence="2">
    <location>
        <begin position="263"/>
        <end position="306"/>
    </location>
</feature>
<dbReference type="AlphaFoldDB" id="A0A1Y1IT03"/>
<feature type="compositionally biased region" description="Basic and acidic residues" evidence="1">
    <location>
        <begin position="134"/>
        <end position="151"/>
    </location>
</feature>
<accession>A0A1Y1IT03</accession>
<keyword evidence="4" id="KW-1185">Reference proteome</keyword>
<feature type="compositionally biased region" description="Basic and acidic residues" evidence="1">
    <location>
        <begin position="96"/>
        <end position="114"/>
    </location>
</feature>
<protein>
    <recommendedName>
        <fullName evidence="2">PTC1-like winged helix-turn-helix domain-containing protein</fullName>
    </recommendedName>
</protein>
<feature type="compositionally biased region" description="Low complexity" evidence="1">
    <location>
        <begin position="166"/>
        <end position="199"/>
    </location>
</feature>
<reference evidence="3 4" key="1">
    <citation type="journal article" date="2014" name="Nat. Commun.">
        <title>Klebsormidium flaccidum genome reveals primary factors for plant terrestrial adaptation.</title>
        <authorList>
            <person name="Hori K."/>
            <person name="Maruyama F."/>
            <person name="Fujisawa T."/>
            <person name="Togashi T."/>
            <person name="Yamamoto N."/>
            <person name="Seo M."/>
            <person name="Sato S."/>
            <person name="Yamada T."/>
            <person name="Mori H."/>
            <person name="Tajima N."/>
            <person name="Moriyama T."/>
            <person name="Ikeuchi M."/>
            <person name="Watanabe M."/>
            <person name="Wada H."/>
            <person name="Kobayashi K."/>
            <person name="Saito M."/>
            <person name="Masuda T."/>
            <person name="Sasaki-Sekimoto Y."/>
            <person name="Mashiguchi K."/>
            <person name="Awai K."/>
            <person name="Shimojima M."/>
            <person name="Masuda S."/>
            <person name="Iwai M."/>
            <person name="Nobusawa T."/>
            <person name="Narise T."/>
            <person name="Kondo S."/>
            <person name="Saito H."/>
            <person name="Sato R."/>
            <person name="Murakawa M."/>
            <person name="Ihara Y."/>
            <person name="Oshima-Yamada Y."/>
            <person name="Ohtaka K."/>
            <person name="Satoh M."/>
            <person name="Sonobe K."/>
            <person name="Ishii M."/>
            <person name="Ohtani R."/>
            <person name="Kanamori-Sato M."/>
            <person name="Honoki R."/>
            <person name="Miyazaki D."/>
            <person name="Mochizuki H."/>
            <person name="Umetsu J."/>
            <person name="Higashi K."/>
            <person name="Shibata D."/>
            <person name="Kamiya Y."/>
            <person name="Sato N."/>
            <person name="Nakamura Y."/>
            <person name="Tabata S."/>
            <person name="Ida S."/>
            <person name="Kurokawa K."/>
            <person name="Ohta H."/>
        </authorList>
    </citation>
    <scope>NUCLEOTIDE SEQUENCE [LARGE SCALE GENOMIC DNA]</scope>
    <source>
        <strain evidence="3 4">NIES-2285</strain>
    </source>
</reference>
<feature type="region of interest" description="Disordered" evidence="1">
    <location>
        <begin position="1"/>
        <end position="74"/>
    </location>
</feature>
<evidence type="ECO:0000313" key="4">
    <source>
        <dbReference type="Proteomes" id="UP000054558"/>
    </source>
</evidence>
<sequence>MAHGWSTNGPKGDQKHYERQSVPGPKQNSVREPEYNSDGERVDPSYTLKGGKNQRRLRDIDDGMYGHAESDGTRGAARKLYECVMSHLGFSQEDFLSGKREELSAKRKAERTPAEVEAAQATKKAKRWRHRQRKKEEKATEQVGEHARKSTVEASRTQSGLIEDVPLSALPPHALASPALAPAPASAPANAPAPADAPATPARVPIAPTGADLVLYDGGSRESLDLSNERWKILEAEDEASPCSSRDGPCNEAPRSGGPFQRAQFQLVDLMAGLRPGVRLERDPVRETTRSTIRDTGLLDYVLKASRLQSFCVLRRRRVRS</sequence>
<gene>
    <name evidence="3" type="ORF">KFL_010950020</name>
</gene>
<dbReference type="Pfam" id="PF25874">
    <property type="entry name" value="WHD_plant_repro"/>
    <property type="match status" value="1"/>
</dbReference>
<dbReference type="Proteomes" id="UP000054558">
    <property type="component" value="Unassembled WGS sequence"/>
</dbReference>
<dbReference type="EMBL" id="DF238044">
    <property type="protein sequence ID" value="GAQ92689.1"/>
    <property type="molecule type" value="Genomic_DNA"/>
</dbReference>
<feature type="region of interest" description="Disordered" evidence="1">
    <location>
        <begin position="238"/>
        <end position="257"/>
    </location>
</feature>
<organism evidence="3 4">
    <name type="scientific">Klebsormidium nitens</name>
    <name type="common">Green alga</name>
    <name type="synonym">Ulothrix nitens</name>
    <dbReference type="NCBI Taxonomy" id="105231"/>
    <lineage>
        <taxon>Eukaryota</taxon>
        <taxon>Viridiplantae</taxon>
        <taxon>Streptophyta</taxon>
        <taxon>Klebsormidiophyceae</taxon>
        <taxon>Klebsormidiales</taxon>
        <taxon>Klebsormidiaceae</taxon>
        <taxon>Klebsormidium</taxon>
    </lineage>
</organism>
<name>A0A1Y1IT03_KLENI</name>
<proteinExistence type="predicted"/>
<evidence type="ECO:0000256" key="1">
    <source>
        <dbReference type="SAM" id="MobiDB-lite"/>
    </source>
</evidence>